<dbReference type="EMBL" id="ANNX02000024">
    <property type="protein sequence ID" value="KYC41123.1"/>
    <property type="molecule type" value="Genomic_DNA"/>
</dbReference>
<evidence type="ECO:0000313" key="3">
    <source>
        <dbReference type="Proteomes" id="UP000076925"/>
    </source>
</evidence>
<dbReference type="InterPro" id="IPR043519">
    <property type="entry name" value="NT_sf"/>
</dbReference>
<proteinExistence type="predicted"/>
<protein>
    <submittedName>
        <fullName evidence="2">DNA polymerase subunit beta</fullName>
    </submittedName>
</protein>
<accession>A0A139X914</accession>
<dbReference type="STRING" id="128403.WA1_22805"/>
<dbReference type="Proteomes" id="UP000076925">
    <property type="component" value="Unassembled WGS sequence"/>
</dbReference>
<evidence type="ECO:0000259" key="1">
    <source>
        <dbReference type="Pfam" id="PF18765"/>
    </source>
</evidence>
<dbReference type="RefSeq" id="WP_017744382.1">
    <property type="nucleotide sequence ID" value="NZ_KQ976354.1"/>
</dbReference>
<keyword evidence="3" id="KW-1185">Reference proteome</keyword>
<feature type="domain" description="Polymerase beta nucleotidyltransferase" evidence="1">
    <location>
        <begin position="20"/>
        <end position="108"/>
    </location>
</feature>
<dbReference type="PANTHER" id="PTHR33933:SF1">
    <property type="entry name" value="PROTEIN ADENYLYLTRANSFERASE MNTA-RELATED"/>
    <property type="match status" value="1"/>
</dbReference>
<dbReference type="SUPFAM" id="SSF81301">
    <property type="entry name" value="Nucleotidyltransferase"/>
    <property type="match status" value="1"/>
</dbReference>
<dbReference type="OrthoDB" id="9809668at2"/>
<comment type="caution">
    <text evidence="2">The sequence shown here is derived from an EMBL/GenBank/DDBJ whole genome shotgun (WGS) entry which is preliminary data.</text>
</comment>
<sequence length="123" mass="13701">MNINSDVITEVTRRLVAELHPEEIILFGSYAWGTPNKYSDLDICVIVDDGIPEFDRIDWGVRALNALEDLMVDVDVVVKTRSDVETFKTVPASLTRKIVEEGKLLYGQGKAHLGTVLVEKSPT</sequence>
<dbReference type="Pfam" id="PF18765">
    <property type="entry name" value="Polbeta"/>
    <property type="match status" value="1"/>
</dbReference>
<dbReference type="InterPro" id="IPR041633">
    <property type="entry name" value="Polbeta"/>
</dbReference>
<gene>
    <name evidence="2" type="ORF">WA1_22805</name>
</gene>
<organism evidence="2 3">
    <name type="scientific">Scytonema hofmannii PCC 7110</name>
    <dbReference type="NCBI Taxonomy" id="128403"/>
    <lineage>
        <taxon>Bacteria</taxon>
        <taxon>Bacillati</taxon>
        <taxon>Cyanobacteriota</taxon>
        <taxon>Cyanophyceae</taxon>
        <taxon>Nostocales</taxon>
        <taxon>Scytonemataceae</taxon>
        <taxon>Scytonema</taxon>
    </lineage>
</organism>
<dbReference type="CDD" id="cd05403">
    <property type="entry name" value="NT_KNTase_like"/>
    <property type="match status" value="1"/>
</dbReference>
<reference evidence="2 3" key="1">
    <citation type="journal article" date="2013" name="Genome Biol. Evol.">
        <title>Genomes of Stigonematalean cyanobacteria (subsection V) and the evolution of oxygenic photosynthesis from prokaryotes to plastids.</title>
        <authorList>
            <person name="Dagan T."/>
            <person name="Roettger M."/>
            <person name="Stucken K."/>
            <person name="Landan G."/>
            <person name="Koch R."/>
            <person name="Major P."/>
            <person name="Gould S.B."/>
            <person name="Goremykin V.V."/>
            <person name="Rippka R."/>
            <person name="Tandeau de Marsac N."/>
            <person name="Gugger M."/>
            <person name="Lockhart P.J."/>
            <person name="Allen J.F."/>
            <person name="Brune I."/>
            <person name="Maus I."/>
            <person name="Puhler A."/>
            <person name="Martin W.F."/>
        </authorList>
    </citation>
    <scope>NUCLEOTIDE SEQUENCE [LARGE SCALE GENOMIC DNA]</scope>
    <source>
        <strain evidence="2 3">PCC 7110</strain>
    </source>
</reference>
<name>A0A139X914_9CYAN</name>
<dbReference type="Gene3D" id="3.30.460.10">
    <property type="entry name" value="Beta Polymerase, domain 2"/>
    <property type="match status" value="1"/>
</dbReference>
<dbReference type="InterPro" id="IPR052548">
    <property type="entry name" value="Type_VII_TA_antitoxin"/>
</dbReference>
<evidence type="ECO:0000313" key="2">
    <source>
        <dbReference type="EMBL" id="KYC41123.1"/>
    </source>
</evidence>
<dbReference type="PANTHER" id="PTHR33933">
    <property type="entry name" value="NUCLEOTIDYLTRANSFERASE"/>
    <property type="match status" value="1"/>
</dbReference>
<dbReference type="AlphaFoldDB" id="A0A139X914"/>